<dbReference type="HOGENOM" id="CLU_025996_0_9_2"/>
<feature type="domain" description="Glycosyltransferase 2-like" evidence="4">
    <location>
        <begin position="7"/>
        <end position="171"/>
    </location>
</feature>
<dbReference type="InterPro" id="IPR050834">
    <property type="entry name" value="Glycosyltransf_2"/>
</dbReference>
<dbReference type="InterPro" id="IPR001173">
    <property type="entry name" value="Glyco_trans_2-like"/>
</dbReference>
<dbReference type="eggNOG" id="arCOG01381">
    <property type="taxonomic scope" value="Archaea"/>
</dbReference>
<name>F8DA27_HALXS</name>
<dbReference type="RefSeq" id="WP_013879837.1">
    <property type="nucleotide sequence ID" value="NC_015666.1"/>
</dbReference>
<dbReference type="AlphaFoldDB" id="F8DA27"/>
<dbReference type="GeneID" id="32176832"/>
<dbReference type="InterPro" id="IPR029044">
    <property type="entry name" value="Nucleotide-diphossugar_trans"/>
</dbReference>
<gene>
    <name evidence="5" type="ordered locus">Halxa_2321</name>
</gene>
<evidence type="ECO:0000313" key="6">
    <source>
        <dbReference type="Proteomes" id="UP000006794"/>
    </source>
</evidence>
<proteinExistence type="inferred from homology"/>
<keyword evidence="3 5" id="KW-0808">Transferase</keyword>
<dbReference type="Gene3D" id="3.90.550.10">
    <property type="entry name" value="Spore Coat Polysaccharide Biosynthesis Protein SpsA, Chain A"/>
    <property type="match status" value="1"/>
</dbReference>
<organism evidence="5 6">
    <name type="scientific">Halopiger xanaduensis (strain DSM 18323 / JCM 14033 / SH-6)</name>
    <dbReference type="NCBI Taxonomy" id="797210"/>
    <lineage>
        <taxon>Archaea</taxon>
        <taxon>Methanobacteriati</taxon>
        <taxon>Methanobacteriota</taxon>
        <taxon>Stenosarchaea group</taxon>
        <taxon>Halobacteria</taxon>
        <taxon>Halobacteriales</taxon>
        <taxon>Natrialbaceae</taxon>
        <taxon>Halopiger</taxon>
    </lineage>
</organism>
<dbReference type="PANTHER" id="PTHR43685">
    <property type="entry name" value="GLYCOSYLTRANSFERASE"/>
    <property type="match status" value="1"/>
</dbReference>
<evidence type="ECO:0000256" key="1">
    <source>
        <dbReference type="ARBA" id="ARBA00006739"/>
    </source>
</evidence>
<evidence type="ECO:0000313" key="5">
    <source>
        <dbReference type="EMBL" id="AEH36945.1"/>
    </source>
</evidence>
<comment type="similarity">
    <text evidence="1">Belongs to the glycosyltransferase 2 family.</text>
</comment>
<evidence type="ECO:0000256" key="2">
    <source>
        <dbReference type="ARBA" id="ARBA00022676"/>
    </source>
</evidence>
<reference evidence="5 6" key="1">
    <citation type="journal article" date="2012" name="Stand. Genomic Sci.">
        <title>Complete genome sequence of Halopiger xanaduensis type strain (SH-6(T)).</title>
        <authorList>
            <person name="Anderson I."/>
            <person name="Tindall B.J."/>
            <person name="Rohde M."/>
            <person name="Lucas S."/>
            <person name="Han J."/>
            <person name="Lapidus A."/>
            <person name="Cheng J.F."/>
            <person name="Goodwin L."/>
            <person name="Pitluck S."/>
            <person name="Peters L."/>
            <person name="Pati A."/>
            <person name="Mikhailova N."/>
            <person name="Pagani I."/>
            <person name="Teshima H."/>
            <person name="Han C."/>
            <person name="Tapia R."/>
            <person name="Land M."/>
            <person name="Woyke T."/>
            <person name="Klenk H.P."/>
            <person name="Kyrpides N."/>
            <person name="Ivanova N."/>
        </authorList>
    </citation>
    <scope>NUCLEOTIDE SEQUENCE [LARGE SCALE GENOMIC DNA]</scope>
    <source>
        <strain evidence="6">DSM 18323 / JCM 14033 / SH-6</strain>
    </source>
</reference>
<dbReference type="GO" id="GO:0016757">
    <property type="term" value="F:glycosyltransferase activity"/>
    <property type="evidence" value="ECO:0007669"/>
    <property type="project" value="UniProtKB-KW"/>
</dbReference>
<sequence length="274" mass="31686">MTLPAFSVLICVYERDDSDHLRLALQSVIDQTVVPDELVLVADGPLTDSLRSVIDDFRSEYPDIVRMVQLETNQGLGAALQTGVEECKHNIVARMDADDVAVNDRFERQLEYLSSNPDVDVVGGYIGEFQDDPEEINQVREVPLESDEVESFSRFRCPTNHPTVMFRRESVLEAGSYQSLRSQQDYELWMRMLSQGYKIENLPEVLVRCRAGEDLYNRRGGLEYAQLEYSLQREFLQLGAITHFEFIRNLLLRIPVRFIPNKFRSIIYKILLRN</sequence>
<evidence type="ECO:0000256" key="3">
    <source>
        <dbReference type="ARBA" id="ARBA00022679"/>
    </source>
</evidence>
<dbReference type="SUPFAM" id="SSF53448">
    <property type="entry name" value="Nucleotide-diphospho-sugar transferases"/>
    <property type="match status" value="1"/>
</dbReference>
<dbReference type="OrthoDB" id="46222at2157"/>
<dbReference type="Proteomes" id="UP000006794">
    <property type="component" value="Chromosome"/>
</dbReference>
<keyword evidence="6" id="KW-1185">Reference proteome</keyword>
<dbReference type="EMBL" id="CP002839">
    <property type="protein sequence ID" value="AEH36945.1"/>
    <property type="molecule type" value="Genomic_DNA"/>
</dbReference>
<evidence type="ECO:0000259" key="4">
    <source>
        <dbReference type="Pfam" id="PF00535"/>
    </source>
</evidence>
<dbReference type="PANTHER" id="PTHR43685:SF5">
    <property type="entry name" value="GLYCOSYLTRANSFERASE EPSE-RELATED"/>
    <property type="match status" value="1"/>
</dbReference>
<dbReference type="Pfam" id="PF00535">
    <property type="entry name" value="Glycos_transf_2"/>
    <property type="match status" value="1"/>
</dbReference>
<dbReference type="STRING" id="797210.Halxa_2321"/>
<keyword evidence="2" id="KW-0328">Glycosyltransferase</keyword>
<accession>F8DA27</accession>
<protein>
    <submittedName>
        <fullName evidence="5">Glycosyl transferase family 2</fullName>
    </submittedName>
</protein>
<dbReference type="KEGG" id="hxa:Halxa_2321"/>